<evidence type="ECO:0000256" key="2">
    <source>
        <dbReference type="ARBA" id="ARBA00022840"/>
    </source>
</evidence>
<evidence type="ECO:0000256" key="3">
    <source>
        <dbReference type="ARBA" id="ARBA00023186"/>
    </source>
</evidence>
<feature type="region of interest" description="Disordered" evidence="4">
    <location>
        <begin position="598"/>
        <end position="643"/>
    </location>
</feature>
<dbReference type="Pfam" id="PF00012">
    <property type="entry name" value="HSP70"/>
    <property type="match status" value="1"/>
</dbReference>
<keyword evidence="1" id="KW-0547">Nucleotide-binding</keyword>
<dbReference type="SUPFAM" id="SSF100934">
    <property type="entry name" value="Heat shock protein 70kD (HSP70), C-terminal subdomain"/>
    <property type="match status" value="1"/>
</dbReference>
<dbReference type="EMBL" id="CP051139">
    <property type="protein sequence ID" value="QIW95952.1"/>
    <property type="molecule type" value="Genomic_DNA"/>
</dbReference>
<dbReference type="PANTHER" id="PTHR45639:SF3">
    <property type="entry name" value="HYPOXIA UP-REGULATED PROTEIN 1"/>
    <property type="match status" value="1"/>
</dbReference>
<accession>A0A6H0XMK7</accession>
<dbReference type="PRINTS" id="PR00301">
    <property type="entry name" value="HEATSHOCK70"/>
</dbReference>
<proteinExistence type="predicted"/>
<keyword evidence="7" id="KW-1185">Reference proteome</keyword>
<feature type="region of interest" description="Disordered" evidence="4">
    <location>
        <begin position="909"/>
        <end position="998"/>
    </location>
</feature>
<feature type="chain" id="PRO_5026273836" description="EF-hand domain-containing protein" evidence="5">
    <location>
        <begin position="30"/>
        <end position="998"/>
    </location>
</feature>
<evidence type="ECO:0000313" key="7">
    <source>
        <dbReference type="Proteomes" id="UP000503462"/>
    </source>
</evidence>
<dbReference type="Gene3D" id="1.20.1270.10">
    <property type="match status" value="1"/>
</dbReference>
<dbReference type="GO" id="GO:0005524">
    <property type="term" value="F:ATP binding"/>
    <property type="evidence" value="ECO:0007669"/>
    <property type="project" value="UniProtKB-KW"/>
</dbReference>
<dbReference type="AlphaFoldDB" id="A0A6H0XMK7"/>
<evidence type="ECO:0008006" key="8">
    <source>
        <dbReference type="Google" id="ProtNLM"/>
    </source>
</evidence>
<dbReference type="OrthoDB" id="10262720at2759"/>
<protein>
    <recommendedName>
        <fullName evidence="8">EF-hand domain-containing protein</fullName>
    </recommendedName>
</protein>
<feature type="compositionally biased region" description="Basic and acidic residues" evidence="4">
    <location>
        <begin position="975"/>
        <end position="984"/>
    </location>
</feature>
<keyword evidence="3" id="KW-0143">Chaperone</keyword>
<dbReference type="Gene3D" id="3.30.420.40">
    <property type="match status" value="2"/>
</dbReference>
<dbReference type="InterPro" id="IPR043129">
    <property type="entry name" value="ATPase_NBD"/>
</dbReference>
<dbReference type="CDD" id="cd10230">
    <property type="entry name" value="ASKHA_NBD_HSP70_HYOU1"/>
    <property type="match status" value="1"/>
</dbReference>
<evidence type="ECO:0000256" key="5">
    <source>
        <dbReference type="SAM" id="SignalP"/>
    </source>
</evidence>
<feature type="signal peptide" evidence="5">
    <location>
        <begin position="1"/>
        <end position="29"/>
    </location>
</feature>
<dbReference type="SUPFAM" id="SSF53067">
    <property type="entry name" value="Actin-like ATPase domain"/>
    <property type="match status" value="2"/>
</dbReference>
<evidence type="ECO:0000256" key="1">
    <source>
        <dbReference type="ARBA" id="ARBA00022741"/>
    </source>
</evidence>
<feature type="compositionally biased region" description="Low complexity" evidence="4">
    <location>
        <begin position="613"/>
        <end position="635"/>
    </location>
</feature>
<dbReference type="GO" id="GO:0030968">
    <property type="term" value="P:endoplasmic reticulum unfolded protein response"/>
    <property type="evidence" value="ECO:0007669"/>
    <property type="project" value="TreeGrafter"/>
</dbReference>
<dbReference type="GO" id="GO:0034663">
    <property type="term" value="C:endoplasmic reticulum chaperone complex"/>
    <property type="evidence" value="ECO:0007669"/>
    <property type="project" value="TreeGrafter"/>
</dbReference>
<evidence type="ECO:0000313" key="6">
    <source>
        <dbReference type="EMBL" id="QIW95952.1"/>
    </source>
</evidence>
<organism evidence="6 7">
    <name type="scientific">Peltaster fructicola</name>
    <dbReference type="NCBI Taxonomy" id="286661"/>
    <lineage>
        <taxon>Eukaryota</taxon>
        <taxon>Fungi</taxon>
        <taxon>Dikarya</taxon>
        <taxon>Ascomycota</taxon>
        <taxon>Pezizomycotina</taxon>
        <taxon>Dothideomycetes</taxon>
        <taxon>Dothideomycetes incertae sedis</taxon>
        <taxon>Peltaster</taxon>
    </lineage>
</organism>
<dbReference type="GO" id="GO:0140662">
    <property type="term" value="F:ATP-dependent protein folding chaperone"/>
    <property type="evidence" value="ECO:0007669"/>
    <property type="project" value="InterPro"/>
</dbReference>
<dbReference type="InterPro" id="IPR013126">
    <property type="entry name" value="Hsp_70_fam"/>
</dbReference>
<feature type="region of interest" description="Disordered" evidence="4">
    <location>
        <begin position="811"/>
        <end position="842"/>
    </location>
</feature>
<dbReference type="PANTHER" id="PTHR45639">
    <property type="entry name" value="HSC70CB, ISOFORM G-RELATED"/>
    <property type="match status" value="1"/>
</dbReference>
<keyword evidence="5" id="KW-0732">Signal</keyword>
<gene>
    <name evidence="6" type="ORF">AMS68_001470</name>
</gene>
<sequence length="998" mass="108752">MSPPGRRRHASLSFALLSLLFFFTTTASAAVLGIDFGTAHIKAVLVKPGTFDIVLTKDSKRKEVAAVAFKPAKVGNEILAEVGSFPERLYGADAIALQGRFPSEVFPNLKPLLGLLATTEDKLQLATYQSRYPAVRLSDTEHPTIKSTAFHESETPWTIDELLAMEFANIRRNAESTAGQGVSCRNVVITVPAFYTAQEKSAITRAASLAGLEVTALVTDGLAVALDYAKARTFPVVSKGGKPEHHIVFDMGAGSTTATLLRFQERSVRDTARYNKTVKEVSVLGVGWDKTLGGDSLTQTVLTDYINKFFTKPVVKSRGIQFEQIKENGRVLGRLWKESERARTVLSANAETSSSFEELLPDIDFKAKLTRADFEALTEVDAERVAKPIEDALAAAGFKIADIDSIILHGGAGRTPFVQRKLEQIAGGAAKLKTNVNADESAVLGAAFKAASLSPSFRVVEIRSSDTAGYASGYTYLDGTKQRSQAIFIPTSLAGNNGTTKEVSFKQKDDFNFQLYQKIDNVEVPFAQVGTHNLTATVKALKDQFACEKDDVSVKFSLRLSPLDGLLEAVLAQASCETDTAVKSSVGDSVKDWLGLGKKKDQAPLDGDEEAGTTETVTTSTSEKAKSSASASSSKPPEKPKKRTEIINIDYTTILLNQPAPAEQQRMLERLTAFDRSDKARITRDEAANVLESYTYYVKDFLTNTEYSTFSTETQRAAIAKLLETTRDFMDQPSEVAKATEQVFREKLKGLKDLVTPILTRRSENEGRPEKLSALRTSLEQTDTFIKMIGEQMQKAKDAASSSIAKASESASSLADKVVPTSKDGLDDLEEPDTPEQEKESTAFTDMITNYTEEEFEAISKVYEDVKAWLSGKETEQKKVKLFDDPVYTIKELEKQAALLSDATVKLLSKKIKMPPRPSSSKKAKSSKTKAAKKSKSTDNAASSVTEPAGPEESILSKAKFVTINDGDDMPSEEEIIKMVKDAKSAGSAKPSPNHEEL</sequence>
<dbReference type="Proteomes" id="UP000503462">
    <property type="component" value="Chromosome 1"/>
</dbReference>
<dbReference type="InterPro" id="IPR029048">
    <property type="entry name" value="HSP70_C_sf"/>
</dbReference>
<keyword evidence="2" id="KW-0067">ATP-binding</keyword>
<dbReference type="Gene3D" id="3.90.640.10">
    <property type="entry name" value="Actin, Chain A, domain 4"/>
    <property type="match status" value="1"/>
</dbReference>
<name>A0A6H0XMK7_9PEZI</name>
<feature type="compositionally biased region" description="Basic residues" evidence="4">
    <location>
        <begin position="909"/>
        <end position="935"/>
    </location>
</feature>
<evidence type="ECO:0000256" key="4">
    <source>
        <dbReference type="SAM" id="MobiDB-lite"/>
    </source>
</evidence>
<dbReference type="Gene3D" id="3.30.30.30">
    <property type="match status" value="1"/>
</dbReference>
<reference evidence="6 7" key="1">
    <citation type="journal article" date="2016" name="Sci. Rep.">
        <title>Peltaster fructicola genome reveals evolution from an invasive phytopathogen to an ectophytic parasite.</title>
        <authorList>
            <person name="Xu C."/>
            <person name="Chen H."/>
            <person name="Gleason M.L."/>
            <person name="Xu J.R."/>
            <person name="Liu H."/>
            <person name="Zhang R."/>
            <person name="Sun G."/>
        </authorList>
    </citation>
    <scope>NUCLEOTIDE SEQUENCE [LARGE SCALE GENOMIC DNA]</scope>
    <source>
        <strain evidence="6 7">LNHT1506</strain>
    </source>
</reference>